<feature type="region of interest" description="Disordered" evidence="1">
    <location>
        <begin position="1"/>
        <end position="106"/>
    </location>
</feature>
<name>A0ABR3BF17_PHYBL</name>
<evidence type="ECO:0000313" key="3">
    <source>
        <dbReference type="Proteomes" id="UP001448207"/>
    </source>
</evidence>
<evidence type="ECO:0000256" key="1">
    <source>
        <dbReference type="SAM" id="MobiDB-lite"/>
    </source>
</evidence>
<accession>A0ABR3BF17</accession>
<organism evidence="2 3">
    <name type="scientific">Phycomyces blakesleeanus</name>
    <dbReference type="NCBI Taxonomy" id="4837"/>
    <lineage>
        <taxon>Eukaryota</taxon>
        <taxon>Fungi</taxon>
        <taxon>Fungi incertae sedis</taxon>
        <taxon>Mucoromycota</taxon>
        <taxon>Mucoromycotina</taxon>
        <taxon>Mucoromycetes</taxon>
        <taxon>Mucorales</taxon>
        <taxon>Phycomycetaceae</taxon>
        <taxon>Phycomyces</taxon>
    </lineage>
</organism>
<dbReference type="Proteomes" id="UP001448207">
    <property type="component" value="Unassembled WGS sequence"/>
</dbReference>
<evidence type="ECO:0008006" key="4">
    <source>
        <dbReference type="Google" id="ProtNLM"/>
    </source>
</evidence>
<feature type="compositionally biased region" description="Low complexity" evidence="1">
    <location>
        <begin position="83"/>
        <end position="94"/>
    </location>
</feature>
<reference evidence="2 3" key="1">
    <citation type="submission" date="2024-04" db="EMBL/GenBank/DDBJ databases">
        <title>Symmetric and asymmetric DNA N6-adenine methylation regulates different biological responses in Mucorales.</title>
        <authorList>
            <consortium name="Lawrence Berkeley National Laboratory"/>
            <person name="Lax C."/>
            <person name="Mondo S.J."/>
            <person name="Osorio-Concepcion M."/>
            <person name="Muszewska A."/>
            <person name="Corrochano-Luque M."/>
            <person name="Gutierrez G."/>
            <person name="Riley R."/>
            <person name="Lipzen A."/>
            <person name="Guo J."/>
            <person name="Hundley H."/>
            <person name="Amirebrahimi M."/>
            <person name="Ng V."/>
            <person name="Lorenzo-Gutierrez D."/>
            <person name="Binder U."/>
            <person name="Yang J."/>
            <person name="Song Y."/>
            <person name="Canovas D."/>
            <person name="Navarro E."/>
            <person name="Freitag M."/>
            <person name="Gabaldon T."/>
            <person name="Grigoriev I.V."/>
            <person name="Corrochano L.M."/>
            <person name="Nicolas F.E."/>
            <person name="Garre V."/>
        </authorList>
    </citation>
    <scope>NUCLEOTIDE SEQUENCE [LARGE SCALE GENOMIC DNA]</scope>
    <source>
        <strain evidence="2 3">L51</strain>
    </source>
</reference>
<feature type="region of interest" description="Disordered" evidence="1">
    <location>
        <begin position="131"/>
        <end position="234"/>
    </location>
</feature>
<sequence length="414" mass="46110">MNQPEQGSNPMIFSNDNPKHNTFEVNHSVMMSDGNSSSSASSSTNSPPSTDYTKQEYVPMPSFNSTGNQSTSAETGPHSVVGTLSETTTTTMSTDNNSAVKSAEKAQASAYDSMGLTGVFSMTDRDLVDRMAESTSIGSNDTSSAPQPTNEVSDWTNNYSSSIDIFNSQPKAHAPLSGSTDLKQCEPSSSSKSSSPMPHFNFTPNIRLDTPNSSQQGTPLTPKEPLPPASASASASVSASVSVSPVPLTAPEKAPENAPEKAPSSARSRIPFKKQVHMMKQYEERRIPARQIARESNIDLRTFYKVLRKFHKRGHVLSSRRHVGKKNKNRREVYKLTDRELRQLRRIEVREPRQNTYRQLAEQMSVITGRRLSPNYIERCLRSMGLRQPALIDRPYRRRVMRRHMKRHNRSTGF</sequence>
<feature type="compositionally biased region" description="Polar residues" evidence="1">
    <location>
        <begin position="210"/>
        <end position="219"/>
    </location>
</feature>
<comment type="caution">
    <text evidence="2">The sequence shown here is derived from an EMBL/GenBank/DDBJ whole genome shotgun (WGS) entry which is preliminary data.</text>
</comment>
<proteinExistence type="predicted"/>
<feature type="region of interest" description="Disordered" evidence="1">
    <location>
        <begin position="247"/>
        <end position="268"/>
    </location>
</feature>
<dbReference type="EMBL" id="JBCLYO010000001">
    <property type="protein sequence ID" value="KAL0097383.1"/>
    <property type="molecule type" value="Genomic_DNA"/>
</dbReference>
<feature type="compositionally biased region" description="Polar residues" evidence="1">
    <location>
        <begin position="62"/>
        <end position="74"/>
    </location>
</feature>
<protein>
    <recommendedName>
        <fullName evidence="4">Homeodomain-like DNA binding domain-containing transcription factor</fullName>
    </recommendedName>
</protein>
<feature type="compositionally biased region" description="Polar residues" evidence="1">
    <location>
        <begin position="1"/>
        <end position="16"/>
    </location>
</feature>
<gene>
    <name evidence="2" type="ORF">J3Q64DRAFT_1828635</name>
</gene>
<feature type="compositionally biased region" description="Polar residues" evidence="1">
    <location>
        <begin position="133"/>
        <end position="170"/>
    </location>
</feature>
<keyword evidence="3" id="KW-1185">Reference proteome</keyword>
<evidence type="ECO:0000313" key="2">
    <source>
        <dbReference type="EMBL" id="KAL0097383.1"/>
    </source>
</evidence>
<feature type="compositionally biased region" description="Low complexity" evidence="1">
    <location>
        <begin position="28"/>
        <end position="51"/>
    </location>
</feature>